<keyword evidence="4" id="KW-1185">Reference proteome</keyword>
<dbReference type="EMBL" id="KB445550">
    <property type="protein sequence ID" value="EMD01258.1"/>
    <property type="molecule type" value="Genomic_DNA"/>
</dbReference>
<dbReference type="HOGENOM" id="CLU_094265_0_0_1"/>
<feature type="signal peptide" evidence="2">
    <location>
        <begin position="1"/>
        <end position="17"/>
    </location>
</feature>
<dbReference type="OrthoDB" id="5419608at2759"/>
<evidence type="ECO:0000313" key="3">
    <source>
        <dbReference type="EMBL" id="EMD01258.1"/>
    </source>
</evidence>
<dbReference type="AlphaFoldDB" id="M2M2C2"/>
<organism evidence="3 4">
    <name type="scientific">Baudoinia panamericana (strain UAMH 10762)</name>
    <name type="common">Angels' share fungus</name>
    <name type="synonym">Baudoinia compniacensis (strain UAMH 10762)</name>
    <dbReference type="NCBI Taxonomy" id="717646"/>
    <lineage>
        <taxon>Eukaryota</taxon>
        <taxon>Fungi</taxon>
        <taxon>Dikarya</taxon>
        <taxon>Ascomycota</taxon>
        <taxon>Pezizomycotina</taxon>
        <taxon>Dothideomycetes</taxon>
        <taxon>Dothideomycetidae</taxon>
        <taxon>Mycosphaerellales</taxon>
        <taxon>Teratosphaeriaceae</taxon>
        <taxon>Baudoinia</taxon>
    </lineage>
</organism>
<dbReference type="GeneID" id="19109652"/>
<accession>M2M2C2</accession>
<gene>
    <name evidence="3" type="ORF">BAUCODRAFT_204022</name>
</gene>
<keyword evidence="1" id="KW-0472">Membrane</keyword>
<protein>
    <recommendedName>
        <fullName evidence="5">FAS1 domain-containing protein</fullName>
    </recommendedName>
</protein>
<keyword evidence="1" id="KW-0812">Transmembrane</keyword>
<dbReference type="eggNOG" id="ENOG502T2RY">
    <property type="taxonomic scope" value="Eukaryota"/>
</dbReference>
<evidence type="ECO:0008006" key="5">
    <source>
        <dbReference type="Google" id="ProtNLM"/>
    </source>
</evidence>
<sequence length="258" mass="24475">MQFKLLALSAMAAIAQAQSASSSINLYVTNILHHQSPIRKTNNIVHSISVLSVLQTALPSTLVQEALTNSAAVSSQIASQFSAGQTPTWFTALPSDIQTFLVPLATSPGALSSVAANVTSRANISSAAAPTGIIAGGGPGGSISRNISSIVSAQSSIFSSIRSANGSAIVAGSSAGASASRISSASAGASGAAAGASSASRSGSAAAAGSASGSATGSAAAATSSRAASATSSAGAVPTAVVGMGLAGVVGLVGIFAL</sequence>
<evidence type="ECO:0000256" key="2">
    <source>
        <dbReference type="SAM" id="SignalP"/>
    </source>
</evidence>
<proteinExistence type="predicted"/>
<dbReference type="RefSeq" id="XP_007672442.1">
    <property type="nucleotide sequence ID" value="XM_007674252.1"/>
</dbReference>
<evidence type="ECO:0000256" key="1">
    <source>
        <dbReference type="SAM" id="Phobius"/>
    </source>
</evidence>
<dbReference type="OMA" id="TAYVSQY"/>
<keyword evidence="1" id="KW-1133">Transmembrane helix</keyword>
<evidence type="ECO:0000313" key="4">
    <source>
        <dbReference type="Proteomes" id="UP000011761"/>
    </source>
</evidence>
<dbReference type="KEGG" id="bcom:BAUCODRAFT_204022"/>
<feature type="chain" id="PRO_5004021495" description="FAS1 domain-containing protein" evidence="2">
    <location>
        <begin position="18"/>
        <end position="258"/>
    </location>
</feature>
<dbReference type="Proteomes" id="UP000011761">
    <property type="component" value="Unassembled WGS sequence"/>
</dbReference>
<feature type="transmembrane region" description="Helical" evidence="1">
    <location>
        <begin position="235"/>
        <end position="257"/>
    </location>
</feature>
<reference evidence="3 4" key="1">
    <citation type="journal article" date="2012" name="PLoS Pathog.">
        <title>Diverse lifestyles and strategies of plant pathogenesis encoded in the genomes of eighteen Dothideomycetes fungi.</title>
        <authorList>
            <person name="Ohm R.A."/>
            <person name="Feau N."/>
            <person name="Henrissat B."/>
            <person name="Schoch C.L."/>
            <person name="Horwitz B.A."/>
            <person name="Barry K.W."/>
            <person name="Condon B.J."/>
            <person name="Copeland A.C."/>
            <person name="Dhillon B."/>
            <person name="Glaser F."/>
            <person name="Hesse C.N."/>
            <person name="Kosti I."/>
            <person name="LaButti K."/>
            <person name="Lindquist E.A."/>
            <person name="Lucas S."/>
            <person name="Salamov A.A."/>
            <person name="Bradshaw R.E."/>
            <person name="Ciuffetti L."/>
            <person name="Hamelin R.C."/>
            <person name="Kema G.H.J."/>
            <person name="Lawrence C."/>
            <person name="Scott J.A."/>
            <person name="Spatafora J.W."/>
            <person name="Turgeon B.G."/>
            <person name="de Wit P.J.G.M."/>
            <person name="Zhong S."/>
            <person name="Goodwin S.B."/>
            <person name="Grigoriev I.V."/>
        </authorList>
    </citation>
    <scope>NUCLEOTIDE SEQUENCE [LARGE SCALE GENOMIC DNA]</scope>
    <source>
        <strain evidence="3 4">UAMH 10762</strain>
    </source>
</reference>
<name>M2M2C2_BAUPA</name>
<keyword evidence="2" id="KW-0732">Signal</keyword>